<evidence type="ECO:0000313" key="1">
    <source>
        <dbReference type="EMBL" id="KAI0061500.1"/>
    </source>
</evidence>
<keyword evidence="2" id="KW-1185">Reference proteome</keyword>
<dbReference type="Proteomes" id="UP000814140">
    <property type="component" value="Unassembled WGS sequence"/>
</dbReference>
<proteinExistence type="predicted"/>
<protein>
    <submittedName>
        <fullName evidence="1">Uncharacterized protein</fullName>
    </submittedName>
</protein>
<reference evidence="1" key="1">
    <citation type="submission" date="2021-03" db="EMBL/GenBank/DDBJ databases">
        <authorList>
            <consortium name="DOE Joint Genome Institute"/>
            <person name="Ahrendt S."/>
            <person name="Looney B.P."/>
            <person name="Miyauchi S."/>
            <person name="Morin E."/>
            <person name="Drula E."/>
            <person name="Courty P.E."/>
            <person name="Chicoki N."/>
            <person name="Fauchery L."/>
            <person name="Kohler A."/>
            <person name="Kuo A."/>
            <person name="Labutti K."/>
            <person name="Pangilinan J."/>
            <person name="Lipzen A."/>
            <person name="Riley R."/>
            <person name="Andreopoulos W."/>
            <person name="He G."/>
            <person name="Johnson J."/>
            <person name="Barry K.W."/>
            <person name="Grigoriev I.V."/>
            <person name="Nagy L."/>
            <person name="Hibbett D."/>
            <person name="Henrissat B."/>
            <person name="Matheny P.B."/>
            <person name="Labbe J."/>
            <person name="Martin F."/>
        </authorList>
    </citation>
    <scope>NUCLEOTIDE SEQUENCE</scope>
    <source>
        <strain evidence="1">HHB10654</strain>
    </source>
</reference>
<sequence length="194" mass="21631">MNPTRQGNSTLDLPDLEAQWDHNASGTNRPRPPLLVKLTGYRLLNMITVLAFGIAKAITSYQGKSTVPTTLDWILGVVLGLLLYGSSFYESAQPPVWEWFYHEDYSPAISQIPTSSVLVPDVDVDVDHSAPMPFDSSLSGESEPEEETPMLGRGHPAGRRWSPRRHSPYDDSDKYLWSESSPESDEGYDDESDD</sequence>
<reference evidence="1" key="2">
    <citation type="journal article" date="2022" name="New Phytol.">
        <title>Evolutionary transition to the ectomycorrhizal habit in the genomes of a hyperdiverse lineage of mushroom-forming fungi.</title>
        <authorList>
            <person name="Looney B."/>
            <person name="Miyauchi S."/>
            <person name="Morin E."/>
            <person name="Drula E."/>
            <person name="Courty P.E."/>
            <person name="Kohler A."/>
            <person name="Kuo A."/>
            <person name="LaButti K."/>
            <person name="Pangilinan J."/>
            <person name="Lipzen A."/>
            <person name="Riley R."/>
            <person name="Andreopoulos W."/>
            <person name="He G."/>
            <person name="Johnson J."/>
            <person name="Nolan M."/>
            <person name="Tritt A."/>
            <person name="Barry K.W."/>
            <person name="Grigoriev I.V."/>
            <person name="Nagy L.G."/>
            <person name="Hibbett D."/>
            <person name="Henrissat B."/>
            <person name="Matheny P.B."/>
            <person name="Labbe J."/>
            <person name="Martin F.M."/>
        </authorList>
    </citation>
    <scope>NUCLEOTIDE SEQUENCE</scope>
    <source>
        <strain evidence="1">HHB10654</strain>
    </source>
</reference>
<dbReference type="EMBL" id="MU277212">
    <property type="protein sequence ID" value="KAI0061500.1"/>
    <property type="molecule type" value="Genomic_DNA"/>
</dbReference>
<evidence type="ECO:0000313" key="2">
    <source>
        <dbReference type="Proteomes" id="UP000814140"/>
    </source>
</evidence>
<gene>
    <name evidence="1" type="ORF">BV25DRAFT_1916862</name>
</gene>
<accession>A0ACB8T014</accession>
<comment type="caution">
    <text evidence="1">The sequence shown here is derived from an EMBL/GenBank/DDBJ whole genome shotgun (WGS) entry which is preliminary data.</text>
</comment>
<organism evidence="1 2">
    <name type="scientific">Artomyces pyxidatus</name>
    <dbReference type="NCBI Taxonomy" id="48021"/>
    <lineage>
        <taxon>Eukaryota</taxon>
        <taxon>Fungi</taxon>
        <taxon>Dikarya</taxon>
        <taxon>Basidiomycota</taxon>
        <taxon>Agaricomycotina</taxon>
        <taxon>Agaricomycetes</taxon>
        <taxon>Russulales</taxon>
        <taxon>Auriscalpiaceae</taxon>
        <taxon>Artomyces</taxon>
    </lineage>
</organism>
<name>A0ACB8T014_9AGAM</name>